<proteinExistence type="predicted"/>
<dbReference type="PANTHER" id="PTHR31490">
    <property type="entry name" value="GLYCOSYL HYDROLASE"/>
    <property type="match status" value="1"/>
</dbReference>
<gene>
    <name evidence="1" type="ORF">OFUS_LOCUS18803</name>
</gene>
<name>A0A8J1Y5Q5_OWEFU</name>
<organism evidence="1 2">
    <name type="scientific">Owenia fusiformis</name>
    <name type="common">Polychaete worm</name>
    <dbReference type="NCBI Taxonomy" id="6347"/>
    <lineage>
        <taxon>Eukaryota</taxon>
        <taxon>Metazoa</taxon>
        <taxon>Spiralia</taxon>
        <taxon>Lophotrochozoa</taxon>
        <taxon>Annelida</taxon>
        <taxon>Polychaeta</taxon>
        <taxon>Sedentaria</taxon>
        <taxon>Canalipalpata</taxon>
        <taxon>Sabellida</taxon>
        <taxon>Oweniida</taxon>
        <taxon>Oweniidae</taxon>
        <taxon>Owenia</taxon>
    </lineage>
</organism>
<comment type="caution">
    <text evidence="1">The sequence shown here is derived from an EMBL/GenBank/DDBJ whole genome shotgun (WGS) entry which is preliminary data.</text>
</comment>
<dbReference type="EMBL" id="CAIIXF020000009">
    <property type="protein sequence ID" value="CAH1794031.1"/>
    <property type="molecule type" value="Genomic_DNA"/>
</dbReference>
<dbReference type="InterPro" id="IPR044846">
    <property type="entry name" value="GH10"/>
</dbReference>
<dbReference type="InterPro" id="IPR017853">
    <property type="entry name" value="GH"/>
</dbReference>
<protein>
    <submittedName>
        <fullName evidence="1">Uncharacterized protein</fullName>
    </submittedName>
</protein>
<dbReference type="AlphaFoldDB" id="A0A8J1Y5Q5"/>
<evidence type="ECO:0000313" key="1">
    <source>
        <dbReference type="EMBL" id="CAH1794031.1"/>
    </source>
</evidence>
<dbReference type="PANTHER" id="PTHR31490:SF1">
    <property type="entry name" value="ENDO-1,4-BETA-XYLANASE 1"/>
    <property type="match status" value="1"/>
</dbReference>
<dbReference type="Proteomes" id="UP000749559">
    <property type="component" value="Unassembled WGS sequence"/>
</dbReference>
<feature type="non-terminal residue" evidence="1">
    <location>
        <position position="182"/>
    </location>
</feature>
<dbReference type="GO" id="GO:0005975">
    <property type="term" value="P:carbohydrate metabolic process"/>
    <property type="evidence" value="ECO:0007669"/>
    <property type="project" value="InterPro"/>
</dbReference>
<dbReference type="Gene3D" id="3.20.20.80">
    <property type="entry name" value="Glycosidases"/>
    <property type="match status" value="1"/>
</dbReference>
<dbReference type="OrthoDB" id="3055998at2759"/>
<accession>A0A8J1Y5Q5</accession>
<feature type="non-terminal residue" evidence="1">
    <location>
        <position position="1"/>
    </location>
</feature>
<keyword evidence="2" id="KW-1185">Reference proteome</keyword>
<evidence type="ECO:0000313" key="2">
    <source>
        <dbReference type="Proteomes" id="UP000749559"/>
    </source>
</evidence>
<reference evidence="1" key="1">
    <citation type="submission" date="2022-03" db="EMBL/GenBank/DDBJ databases">
        <authorList>
            <person name="Martin C."/>
        </authorList>
    </citation>
    <scope>NUCLEOTIDE SEQUENCE</scope>
</reference>
<dbReference type="GO" id="GO:0004553">
    <property type="term" value="F:hydrolase activity, hydrolyzing O-glycosyl compounds"/>
    <property type="evidence" value="ECO:0007669"/>
    <property type="project" value="InterPro"/>
</dbReference>
<dbReference type="SUPFAM" id="SSF51445">
    <property type="entry name" value="(Trans)glycosidases"/>
    <property type="match status" value="1"/>
</dbReference>
<sequence length="182" mass="20746">VYFSSPSSQYVNFAIDEVSLRRITPEEDWEAAANEMIDEHRKGDVNVKVNVLGQSVFWNDKGFWPNWFTALSSDEKVEKMEKRAKDLVGRYKGKVNQWLVSRESIEKYTEDYDILTKMFNWTSAADSSADLVLSDRFAIQQPDYASAMVNQIKTLKAAGYSPQLDAQGTFLETNAVDPIRIA</sequence>